<evidence type="ECO:0000256" key="6">
    <source>
        <dbReference type="ARBA" id="ARBA00022801"/>
    </source>
</evidence>
<protein>
    <recommendedName>
        <fullName evidence="8">DDE Tnp4 domain-containing protein</fullName>
    </recommendedName>
</protein>
<dbReference type="STRING" id="105785.A0A2J7PTS8"/>
<dbReference type="GO" id="GO:0046872">
    <property type="term" value="F:metal ion binding"/>
    <property type="evidence" value="ECO:0007669"/>
    <property type="project" value="UniProtKB-KW"/>
</dbReference>
<evidence type="ECO:0000313" key="9">
    <source>
        <dbReference type="EMBL" id="PNF19724.1"/>
    </source>
</evidence>
<gene>
    <name evidence="9" type="ORF">B7P43_G14778</name>
</gene>
<comment type="similarity">
    <text evidence="3">Belongs to the HARBI1 family.</text>
</comment>
<dbReference type="GO" id="GO:0004518">
    <property type="term" value="F:nuclease activity"/>
    <property type="evidence" value="ECO:0007669"/>
    <property type="project" value="UniProtKB-KW"/>
</dbReference>
<sequence length="313" mass="35949">MDDDEKFFQYFRLSQYQFNELLEKIKVMITKEDMVFKEAITPKEKLAVCLRFLATGDSFKSIAFSYRLGISTVQNIVVDVCNIIIQQLLESYMPIPTNEKWCGIANAIWNAWNFPNCVGAIDGKHVVITAPANSRSLYFNYKKTFSIVLMALVDANYNFIAVDIGAYRKNSDWGIFANWKLGKYLAQKKLNIPEDKPFPETVTPMPHIIIGDEAFPLKTYLMRPYPASQEADLTKSNFNKRLSRARKVVENAFGILTQKFCLYNRRIQLKPEKAKKVILTTCILHNFIKTGGNVNFHVQDQTSHNSPNNFNTI</sequence>
<dbReference type="EMBL" id="NEVH01021221">
    <property type="protein sequence ID" value="PNF19724.1"/>
    <property type="molecule type" value="Genomic_DNA"/>
</dbReference>
<dbReference type="Pfam" id="PF13359">
    <property type="entry name" value="DDE_Tnp_4"/>
    <property type="match status" value="1"/>
</dbReference>
<dbReference type="AlphaFoldDB" id="A0A2J7PTS8"/>
<proteinExistence type="inferred from homology"/>
<dbReference type="Proteomes" id="UP000235965">
    <property type="component" value="Unassembled WGS sequence"/>
</dbReference>
<keyword evidence="6" id="KW-0378">Hydrolase</keyword>
<keyword evidence="10" id="KW-1185">Reference proteome</keyword>
<dbReference type="GO" id="GO:0005634">
    <property type="term" value="C:nucleus"/>
    <property type="evidence" value="ECO:0007669"/>
    <property type="project" value="UniProtKB-SubCell"/>
</dbReference>
<evidence type="ECO:0000256" key="4">
    <source>
        <dbReference type="ARBA" id="ARBA00022722"/>
    </source>
</evidence>
<dbReference type="InParanoid" id="A0A2J7PTS8"/>
<evidence type="ECO:0000256" key="7">
    <source>
        <dbReference type="ARBA" id="ARBA00023242"/>
    </source>
</evidence>
<dbReference type="PANTHER" id="PTHR22930:SF269">
    <property type="entry name" value="NUCLEASE HARBI1-LIKE PROTEIN"/>
    <property type="match status" value="1"/>
</dbReference>
<comment type="subcellular location">
    <subcellularLocation>
        <location evidence="2">Nucleus</location>
    </subcellularLocation>
</comment>
<comment type="cofactor">
    <cofactor evidence="1">
        <name>a divalent metal cation</name>
        <dbReference type="ChEBI" id="CHEBI:60240"/>
    </cofactor>
</comment>
<reference evidence="9 10" key="1">
    <citation type="submission" date="2017-12" db="EMBL/GenBank/DDBJ databases">
        <title>Hemimetabolous genomes reveal molecular basis of termite eusociality.</title>
        <authorList>
            <person name="Harrison M.C."/>
            <person name="Jongepier E."/>
            <person name="Robertson H.M."/>
            <person name="Arning N."/>
            <person name="Bitard-Feildel T."/>
            <person name="Chao H."/>
            <person name="Childers C.P."/>
            <person name="Dinh H."/>
            <person name="Doddapaneni H."/>
            <person name="Dugan S."/>
            <person name="Gowin J."/>
            <person name="Greiner C."/>
            <person name="Han Y."/>
            <person name="Hu H."/>
            <person name="Hughes D.S.T."/>
            <person name="Huylmans A.-K."/>
            <person name="Kemena C."/>
            <person name="Kremer L.P.M."/>
            <person name="Lee S.L."/>
            <person name="Lopez-Ezquerra A."/>
            <person name="Mallet L."/>
            <person name="Monroy-Kuhn J.M."/>
            <person name="Moser A."/>
            <person name="Murali S.C."/>
            <person name="Muzny D.M."/>
            <person name="Otani S."/>
            <person name="Piulachs M.-D."/>
            <person name="Poelchau M."/>
            <person name="Qu J."/>
            <person name="Schaub F."/>
            <person name="Wada-Katsumata A."/>
            <person name="Worley K.C."/>
            <person name="Xie Q."/>
            <person name="Ylla G."/>
            <person name="Poulsen M."/>
            <person name="Gibbs R.A."/>
            <person name="Schal C."/>
            <person name="Richards S."/>
            <person name="Belles X."/>
            <person name="Korb J."/>
            <person name="Bornberg-Bauer E."/>
        </authorList>
    </citation>
    <scope>NUCLEOTIDE SEQUENCE [LARGE SCALE GENOMIC DNA]</scope>
    <source>
        <tissue evidence="9">Whole body</tissue>
    </source>
</reference>
<evidence type="ECO:0000256" key="3">
    <source>
        <dbReference type="ARBA" id="ARBA00006958"/>
    </source>
</evidence>
<evidence type="ECO:0000256" key="1">
    <source>
        <dbReference type="ARBA" id="ARBA00001968"/>
    </source>
</evidence>
<accession>A0A2J7PTS8</accession>
<dbReference type="InterPro" id="IPR045249">
    <property type="entry name" value="HARBI1-like"/>
</dbReference>
<name>A0A2J7PTS8_9NEOP</name>
<feature type="domain" description="DDE Tnp4" evidence="8">
    <location>
        <begin position="121"/>
        <end position="286"/>
    </location>
</feature>
<evidence type="ECO:0000259" key="8">
    <source>
        <dbReference type="Pfam" id="PF13359"/>
    </source>
</evidence>
<dbReference type="InterPro" id="IPR027806">
    <property type="entry name" value="HARBI1_dom"/>
</dbReference>
<keyword evidence="5" id="KW-0479">Metal-binding</keyword>
<organism evidence="9 10">
    <name type="scientific">Cryptotermes secundus</name>
    <dbReference type="NCBI Taxonomy" id="105785"/>
    <lineage>
        <taxon>Eukaryota</taxon>
        <taxon>Metazoa</taxon>
        <taxon>Ecdysozoa</taxon>
        <taxon>Arthropoda</taxon>
        <taxon>Hexapoda</taxon>
        <taxon>Insecta</taxon>
        <taxon>Pterygota</taxon>
        <taxon>Neoptera</taxon>
        <taxon>Polyneoptera</taxon>
        <taxon>Dictyoptera</taxon>
        <taxon>Blattodea</taxon>
        <taxon>Blattoidea</taxon>
        <taxon>Termitoidae</taxon>
        <taxon>Kalotermitidae</taxon>
        <taxon>Cryptotermitinae</taxon>
        <taxon>Cryptotermes</taxon>
    </lineage>
</organism>
<dbReference type="GO" id="GO:0016787">
    <property type="term" value="F:hydrolase activity"/>
    <property type="evidence" value="ECO:0007669"/>
    <property type="project" value="UniProtKB-KW"/>
</dbReference>
<keyword evidence="4" id="KW-0540">Nuclease</keyword>
<keyword evidence="7" id="KW-0539">Nucleus</keyword>
<evidence type="ECO:0000256" key="5">
    <source>
        <dbReference type="ARBA" id="ARBA00022723"/>
    </source>
</evidence>
<dbReference type="OrthoDB" id="6581217at2759"/>
<comment type="caution">
    <text evidence="9">The sequence shown here is derived from an EMBL/GenBank/DDBJ whole genome shotgun (WGS) entry which is preliminary data.</text>
</comment>
<evidence type="ECO:0000313" key="10">
    <source>
        <dbReference type="Proteomes" id="UP000235965"/>
    </source>
</evidence>
<evidence type="ECO:0000256" key="2">
    <source>
        <dbReference type="ARBA" id="ARBA00004123"/>
    </source>
</evidence>
<dbReference type="PANTHER" id="PTHR22930">
    <property type="match status" value="1"/>
</dbReference>